<evidence type="ECO:0000259" key="3">
    <source>
        <dbReference type="Pfam" id="PF09992"/>
    </source>
</evidence>
<reference evidence="4 5" key="1">
    <citation type="submission" date="2021-04" db="EMBL/GenBank/DDBJ databases">
        <title>Whole-genome sequencing of Saccharopolyspora endophytica KCTC 19397.</title>
        <authorList>
            <person name="Ay H."/>
            <person name="Saygin H."/>
            <person name="Sahin N."/>
        </authorList>
    </citation>
    <scope>NUCLEOTIDE SEQUENCE [LARGE SCALE GENOMIC DNA]</scope>
    <source>
        <strain evidence="4 5">KCTC 19397</strain>
    </source>
</reference>
<dbReference type="PANTHER" id="PTHR40446">
    <property type="entry name" value="N-ACETYLGLUCOSAMINE-1-PHOSPHODIESTER ALPHA-N-ACETYLGLUCOSAMINIDASE"/>
    <property type="match status" value="1"/>
</dbReference>
<dbReference type="Proteomes" id="UP000674084">
    <property type="component" value="Unassembled WGS sequence"/>
</dbReference>
<proteinExistence type="predicted"/>
<keyword evidence="5" id="KW-1185">Reference proteome</keyword>
<organism evidence="4 5">
    <name type="scientific">Saccharopolyspora endophytica</name>
    <dbReference type="NCBI Taxonomy" id="543886"/>
    <lineage>
        <taxon>Bacteria</taxon>
        <taxon>Bacillati</taxon>
        <taxon>Actinomycetota</taxon>
        <taxon>Actinomycetes</taxon>
        <taxon>Pseudonocardiales</taxon>
        <taxon>Pseudonocardiaceae</taxon>
        <taxon>Saccharopolyspora</taxon>
    </lineage>
</organism>
<dbReference type="PANTHER" id="PTHR40446:SF2">
    <property type="entry name" value="N-ACETYLGLUCOSAMINE-1-PHOSPHODIESTER ALPHA-N-ACETYLGLUCOSAMINIDASE"/>
    <property type="match status" value="1"/>
</dbReference>
<dbReference type="InterPro" id="IPR018711">
    <property type="entry name" value="NAGPA"/>
</dbReference>
<feature type="region of interest" description="Disordered" evidence="1">
    <location>
        <begin position="377"/>
        <end position="402"/>
    </location>
</feature>
<protein>
    <submittedName>
        <fullName evidence="4">Phosphodiester glycosidase family protein</fullName>
    </submittedName>
</protein>
<evidence type="ECO:0000256" key="1">
    <source>
        <dbReference type="SAM" id="MobiDB-lite"/>
    </source>
</evidence>
<gene>
    <name evidence="4" type="ORF">KBO27_09910</name>
</gene>
<feature type="signal peptide" evidence="2">
    <location>
        <begin position="1"/>
        <end position="30"/>
    </location>
</feature>
<keyword evidence="2" id="KW-0732">Signal</keyword>
<keyword evidence="4" id="KW-0378">Hydrolase</keyword>
<accession>A0ABS5DDB0</accession>
<feature type="chain" id="PRO_5045284925" evidence="2">
    <location>
        <begin position="31"/>
        <end position="402"/>
    </location>
</feature>
<evidence type="ECO:0000256" key="2">
    <source>
        <dbReference type="SAM" id="SignalP"/>
    </source>
</evidence>
<sequence>MVANRSVRLRALGVVCGLAVLVSPVPSATAQDGDIAVAPGVSYRPLALSTSHGPVVGHLVTVDLTDPRADLGLLQPGSVAAKDEIADQANGAGAVAGINGDFFNISEEHPGVVPTSASVGPEIGGGEALKGAVPHGQRFGPALPEGASHEDVFALGFDRRARISRLAVAGAVLGPTGVVDVAGLNQYALPVGGVGAYTGDWGEVSRARAVCGTDENRSAPCSTATEEIVITDGVVRSEADVPGTGPIPPRTVVLVGREDGAAQLEALDPGDPVVVRTTLLPADGVPLTFAVGAMPIMREGVPLPGLDTAELAPRTAAGISPDGRRVHLLVADGRSPVSTGLNLQETADLMASLGAADAVNLDGGGSTTMAVRTPDTPHATVRNAPSDGEQRQVPNGIGVFTR</sequence>
<comment type="caution">
    <text evidence="4">The sequence shown here is derived from an EMBL/GenBank/DDBJ whole genome shotgun (WGS) entry which is preliminary data.</text>
</comment>
<dbReference type="EMBL" id="JAGPXE010000003">
    <property type="protein sequence ID" value="MBQ0924257.1"/>
    <property type="molecule type" value="Genomic_DNA"/>
</dbReference>
<keyword evidence="4" id="KW-0326">Glycosidase</keyword>
<feature type="domain" description="Phosphodiester glycosidase" evidence="3">
    <location>
        <begin position="227"/>
        <end position="400"/>
    </location>
</feature>
<dbReference type="Pfam" id="PF09992">
    <property type="entry name" value="NAGPA"/>
    <property type="match status" value="1"/>
</dbReference>
<dbReference type="GO" id="GO:0016798">
    <property type="term" value="F:hydrolase activity, acting on glycosyl bonds"/>
    <property type="evidence" value="ECO:0007669"/>
    <property type="project" value="UniProtKB-KW"/>
</dbReference>
<name>A0ABS5DDB0_9PSEU</name>
<evidence type="ECO:0000313" key="4">
    <source>
        <dbReference type="EMBL" id="MBQ0924257.1"/>
    </source>
</evidence>
<evidence type="ECO:0000313" key="5">
    <source>
        <dbReference type="Proteomes" id="UP000674084"/>
    </source>
</evidence>
<dbReference type="RefSeq" id="WP_210969649.1">
    <property type="nucleotide sequence ID" value="NZ_JAGPXE010000003.1"/>
</dbReference>